<evidence type="ECO:0000313" key="2">
    <source>
        <dbReference type="EMBL" id="SSA50700.1"/>
    </source>
</evidence>
<dbReference type="GO" id="GO:0016740">
    <property type="term" value="F:transferase activity"/>
    <property type="evidence" value="ECO:0007669"/>
    <property type="project" value="UniProtKB-KW"/>
</dbReference>
<dbReference type="Proteomes" id="UP000245839">
    <property type="component" value="Unassembled WGS sequence"/>
</dbReference>
<organism evidence="2 4">
    <name type="scientific">Jannaschia seohaensis</name>
    <dbReference type="NCBI Taxonomy" id="475081"/>
    <lineage>
        <taxon>Bacteria</taxon>
        <taxon>Pseudomonadati</taxon>
        <taxon>Pseudomonadota</taxon>
        <taxon>Alphaproteobacteria</taxon>
        <taxon>Rhodobacterales</taxon>
        <taxon>Roseobacteraceae</taxon>
        <taxon>Jannaschia</taxon>
    </lineage>
</organism>
<keyword evidence="2" id="KW-0808">Transferase</keyword>
<evidence type="ECO:0000313" key="1">
    <source>
        <dbReference type="EMBL" id="PWJ12892.1"/>
    </source>
</evidence>
<dbReference type="OrthoDB" id="9771846at2"/>
<reference evidence="1 3" key="2">
    <citation type="submission" date="2018-03" db="EMBL/GenBank/DDBJ databases">
        <title>Genomic Encyclopedia of Archaeal and Bacterial Type Strains, Phase II (KMG-II): from individual species to whole genera.</title>
        <authorList>
            <person name="Goeker M."/>
        </authorList>
    </citation>
    <scope>NUCLEOTIDE SEQUENCE [LARGE SCALE GENOMIC DNA]</scope>
    <source>
        <strain evidence="1 3">DSM 25227</strain>
    </source>
</reference>
<sequence>MSIAHVIMTRFNLATPGRESDLRNRDGWLERRFELFERYCLPSVAAQTETGFAWIVYFDRDTPPVFRARIEAARRIIPFVPYYTGLFRSEGWPRSIRETIPEADWLLTTHLDNDDALSSDHVARLRAAVDARPRRAGSFNGLHGLVRAGHRLYALRHPTNAFFSLLEPWDAAMRTCQDIGHMRIRRFGPVTQIPGPPGWLQVVHGENVSNKPRGRLIDPAGHAARFPPDALEGVRAPGLADRALQNGLLGPLRDLRDRASVLRQALRA</sequence>
<protein>
    <submittedName>
        <fullName evidence="1">Putative rhamnosyltransferase</fullName>
    </submittedName>
    <submittedName>
        <fullName evidence="2">Rhamnosyl transferase</fullName>
    </submittedName>
</protein>
<reference evidence="2 4" key="1">
    <citation type="submission" date="2016-10" db="EMBL/GenBank/DDBJ databases">
        <authorList>
            <person name="Cai Z."/>
        </authorList>
    </citation>
    <scope>NUCLEOTIDE SEQUENCE [LARGE SCALE GENOMIC DNA]</scope>
    <source>
        <strain evidence="2 4">DSM 25227</strain>
    </source>
</reference>
<proteinExistence type="predicted"/>
<dbReference type="EMBL" id="UETC01000015">
    <property type="protein sequence ID" value="SSA50700.1"/>
    <property type="molecule type" value="Genomic_DNA"/>
</dbReference>
<dbReference type="InterPro" id="IPR021466">
    <property type="entry name" value="Put_rhamnosyl_transferase"/>
</dbReference>
<evidence type="ECO:0000313" key="3">
    <source>
        <dbReference type="Proteomes" id="UP000245839"/>
    </source>
</evidence>
<name>A0A2Y9B2D5_9RHOB</name>
<accession>A0A2Y9B2D5</accession>
<dbReference type="RefSeq" id="WP_109566063.1">
    <property type="nucleotide sequence ID" value="NZ_QGDJ01000015.1"/>
</dbReference>
<dbReference type="EMBL" id="QGDJ01000015">
    <property type="protein sequence ID" value="PWJ12892.1"/>
    <property type="molecule type" value="Genomic_DNA"/>
</dbReference>
<dbReference type="Proteomes" id="UP000251571">
    <property type="component" value="Unassembled WGS sequence"/>
</dbReference>
<evidence type="ECO:0000313" key="4">
    <source>
        <dbReference type="Proteomes" id="UP000251571"/>
    </source>
</evidence>
<keyword evidence="3" id="KW-1185">Reference proteome</keyword>
<dbReference type="Pfam" id="PF11316">
    <property type="entry name" value="Rhamno_transf"/>
    <property type="match status" value="1"/>
</dbReference>
<dbReference type="AlphaFoldDB" id="A0A2Y9B2D5"/>
<gene>
    <name evidence="1" type="ORF">BCF38_11528</name>
    <name evidence="2" type="ORF">SAMN05421539_11528</name>
</gene>